<dbReference type="AlphaFoldDB" id="A0A368L214"/>
<name>A0A368L214_9BURK</name>
<reference evidence="2 3" key="1">
    <citation type="journal article" date="2018" name="Int. J. Syst. Evol. Microbiol.">
        <title>Parvibium lacunae gen. nov., sp. nov., a new member of the family Alcaligenaceae isolated from a freshwater pond.</title>
        <authorList>
            <person name="Chen W.M."/>
            <person name="Xie P.B."/>
            <person name="Hsu M.Y."/>
            <person name="Sheu S.Y."/>
        </authorList>
    </citation>
    <scope>NUCLEOTIDE SEQUENCE [LARGE SCALE GENOMIC DNA]</scope>
    <source>
        <strain evidence="2 3">KMB9</strain>
    </source>
</reference>
<accession>A0A368L214</accession>
<evidence type="ECO:0000313" key="2">
    <source>
        <dbReference type="EMBL" id="RCS57152.1"/>
    </source>
</evidence>
<feature type="domain" description="HD-GYP" evidence="1">
    <location>
        <begin position="117"/>
        <end position="311"/>
    </location>
</feature>
<dbReference type="InterPro" id="IPR003607">
    <property type="entry name" value="HD/PDEase_dom"/>
</dbReference>
<comment type="caution">
    <text evidence="2">The sequence shown here is derived from an EMBL/GenBank/DDBJ whole genome shotgun (WGS) entry which is preliminary data.</text>
</comment>
<dbReference type="PROSITE" id="PS51832">
    <property type="entry name" value="HD_GYP"/>
    <property type="match status" value="1"/>
</dbReference>
<gene>
    <name evidence="2" type="ORF">DU000_10135</name>
</gene>
<dbReference type="PANTHER" id="PTHR43155">
    <property type="entry name" value="CYCLIC DI-GMP PHOSPHODIESTERASE PA4108-RELATED"/>
    <property type="match status" value="1"/>
</dbReference>
<keyword evidence="3" id="KW-1185">Reference proteome</keyword>
<dbReference type="Proteomes" id="UP000252357">
    <property type="component" value="Unassembled WGS sequence"/>
</dbReference>
<dbReference type="Gene3D" id="1.10.3210.10">
    <property type="entry name" value="Hypothetical protein af1432"/>
    <property type="match status" value="1"/>
</dbReference>
<dbReference type="PANTHER" id="PTHR43155:SF2">
    <property type="entry name" value="CYCLIC DI-GMP PHOSPHODIESTERASE PA4108"/>
    <property type="match status" value="1"/>
</dbReference>
<dbReference type="EMBL" id="QPGB01000004">
    <property type="protein sequence ID" value="RCS57152.1"/>
    <property type="molecule type" value="Genomic_DNA"/>
</dbReference>
<dbReference type="CDD" id="cd00077">
    <property type="entry name" value="HDc"/>
    <property type="match status" value="1"/>
</dbReference>
<evidence type="ECO:0000259" key="1">
    <source>
        <dbReference type="PROSITE" id="PS51832"/>
    </source>
</evidence>
<evidence type="ECO:0000313" key="3">
    <source>
        <dbReference type="Proteomes" id="UP000252357"/>
    </source>
</evidence>
<proteinExistence type="predicted"/>
<dbReference type="GO" id="GO:0008081">
    <property type="term" value="F:phosphoric diester hydrolase activity"/>
    <property type="evidence" value="ECO:0007669"/>
    <property type="project" value="UniProtKB-ARBA"/>
</dbReference>
<dbReference type="SUPFAM" id="SSF109604">
    <property type="entry name" value="HD-domain/PDEase-like"/>
    <property type="match status" value="1"/>
</dbReference>
<dbReference type="Pfam" id="PF13487">
    <property type="entry name" value="HD_5"/>
    <property type="match status" value="1"/>
</dbReference>
<organism evidence="2 3">
    <name type="scientific">Parvibium lacunae</name>
    <dbReference type="NCBI Taxonomy" id="1888893"/>
    <lineage>
        <taxon>Bacteria</taxon>
        <taxon>Pseudomonadati</taxon>
        <taxon>Pseudomonadota</taxon>
        <taxon>Betaproteobacteria</taxon>
        <taxon>Burkholderiales</taxon>
        <taxon>Alcaligenaceae</taxon>
        <taxon>Parvibium</taxon>
    </lineage>
</organism>
<dbReference type="InterPro" id="IPR037522">
    <property type="entry name" value="HD_GYP_dom"/>
</dbReference>
<sequence length="376" mass="42285">MMPRRIIVSMHRLSPEHLQIDKPLPWDVYDAQGQLLLRKGYLVEKDRQIEMLLERGMFVDAEQFKASRDDDKPAAPVFNPFWLWDDIFKKLTRILKNIEQVDDFADSIEAMASLLQFLSDKDADAGISVLLLLDTGKYPVAQSLHTAVVCELVAKRMGWSQADRLSLVSAAMTMNVGMMELQGWLVNQNTPLTDEQRQQINHHPQVSHDMLKAAGVTDSKWLTAVLQHHERRGGKGYPHKVMQPDPMAELIHLADVFCAKVSPRAYRKALAPNQAAKELFLDDGGEGNPLPAMIIKEVGIFPPGSFVKLQNGETAVVVRRGQTANTPIVFSLVSGQGVPFVEPMRRDSSRKDYTIVSIVPKDKIMIRLNPAKLWGY</sequence>
<protein>
    <recommendedName>
        <fullName evidence="1">HD-GYP domain-containing protein</fullName>
    </recommendedName>
</protein>